<dbReference type="Pfam" id="PF13516">
    <property type="entry name" value="LRR_6"/>
    <property type="match status" value="1"/>
</dbReference>
<proteinExistence type="predicted"/>
<dbReference type="Proteomes" id="UP000310689">
    <property type="component" value="Unassembled WGS sequence"/>
</dbReference>
<dbReference type="CDD" id="cd00116">
    <property type="entry name" value="LRR_RI"/>
    <property type="match status" value="1"/>
</dbReference>
<dbReference type="GO" id="GO:0005829">
    <property type="term" value="C:cytosol"/>
    <property type="evidence" value="ECO:0007669"/>
    <property type="project" value="TreeGrafter"/>
</dbReference>
<dbReference type="InterPro" id="IPR032675">
    <property type="entry name" value="LRR_dom_sf"/>
</dbReference>
<dbReference type="PANTHER" id="PTHR24113:SF12">
    <property type="entry name" value="RAN GTPASE-ACTIVATING PROTEIN 1"/>
    <property type="match status" value="1"/>
</dbReference>
<evidence type="ECO:0000256" key="3">
    <source>
        <dbReference type="ARBA" id="ARBA00022737"/>
    </source>
</evidence>
<keyword evidence="1" id="KW-0343">GTPase activation</keyword>
<evidence type="ECO:0000313" key="6">
    <source>
        <dbReference type="EMBL" id="TIB35708.1"/>
    </source>
</evidence>
<dbReference type="GO" id="GO:0006913">
    <property type="term" value="P:nucleocytoplasmic transport"/>
    <property type="evidence" value="ECO:0007669"/>
    <property type="project" value="TreeGrafter"/>
</dbReference>
<dbReference type="EMBL" id="SPOI01000143">
    <property type="protein sequence ID" value="TIB35708.1"/>
    <property type="molecule type" value="Genomic_DNA"/>
</dbReference>
<accession>A0A4T0JKY2</accession>
<evidence type="ECO:0008006" key="9">
    <source>
        <dbReference type="Google" id="ProtNLM"/>
    </source>
</evidence>
<gene>
    <name evidence="6" type="ORF">E3P86_02640</name>
    <name evidence="5" type="ORF">E3P90_03710</name>
</gene>
<dbReference type="InterPro" id="IPR001611">
    <property type="entry name" value="Leu-rich_rpt"/>
</dbReference>
<evidence type="ECO:0000313" key="8">
    <source>
        <dbReference type="Proteomes" id="UP000310689"/>
    </source>
</evidence>
<dbReference type="OMA" id="NGSMEAW"/>
<dbReference type="OrthoDB" id="184583at2759"/>
<feature type="region of interest" description="Disordered" evidence="4">
    <location>
        <begin position="346"/>
        <end position="411"/>
    </location>
</feature>
<evidence type="ECO:0000313" key="7">
    <source>
        <dbReference type="Proteomes" id="UP000306954"/>
    </source>
</evidence>
<evidence type="ECO:0000256" key="2">
    <source>
        <dbReference type="ARBA" id="ARBA00022614"/>
    </source>
</evidence>
<evidence type="ECO:0000313" key="5">
    <source>
        <dbReference type="EMBL" id="TIB08356.1"/>
    </source>
</evidence>
<dbReference type="EMBL" id="SPOF01000060">
    <property type="protein sequence ID" value="TIB08356.1"/>
    <property type="molecule type" value="Genomic_DNA"/>
</dbReference>
<feature type="compositionally biased region" description="Basic and acidic residues" evidence="4">
    <location>
        <begin position="373"/>
        <end position="384"/>
    </location>
</feature>
<organism evidence="6 8">
    <name type="scientific">Wallemia ichthyophaga</name>
    <dbReference type="NCBI Taxonomy" id="245174"/>
    <lineage>
        <taxon>Eukaryota</taxon>
        <taxon>Fungi</taxon>
        <taxon>Dikarya</taxon>
        <taxon>Basidiomycota</taxon>
        <taxon>Wallemiomycotina</taxon>
        <taxon>Wallemiomycetes</taxon>
        <taxon>Wallemiales</taxon>
        <taxon>Wallemiaceae</taxon>
        <taxon>Wallemia</taxon>
    </lineage>
</organism>
<dbReference type="Gene3D" id="3.80.10.10">
    <property type="entry name" value="Ribonuclease Inhibitor"/>
    <property type="match status" value="1"/>
</dbReference>
<evidence type="ECO:0000256" key="4">
    <source>
        <dbReference type="SAM" id="MobiDB-lite"/>
    </source>
</evidence>
<dbReference type="PANTHER" id="PTHR24113">
    <property type="entry name" value="RAN GTPASE-ACTIVATING PROTEIN 1"/>
    <property type="match status" value="1"/>
</dbReference>
<protein>
    <recommendedName>
        <fullName evidence="9">Ran GTPase-activating protein 1</fullName>
    </recommendedName>
</protein>
<comment type="caution">
    <text evidence="6">The sequence shown here is derived from an EMBL/GenBank/DDBJ whole genome shotgun (WGS) entry which is preliminary data.</text>
</comment>
<reference evidence="7 8" key="1">
    <citation type="submission" date="2019-03" db="EMBL/GenBank/DDBJ databases">
        <title>Sequencing 23 genomes of Wallemia ichthyophaga.</title>
        <authorList>
            <person name="Gostincar C."/>
        </authorList>
    </citation>
    <scope>NUCLEOTIDE SEQUENCE [LARGE SCALE GENOMIC DNA]</scope>
    <source>
        <strain evidence="6 8">EXF-6200</strain>
        <strain evidence="5 7">EXF-8621</strain>
    </source>
</reference>
<dbReference type="GO" id="GO:0048471">
    <property type="term" value="C:perinuclear region of cytoplasm"/>
    <property type="evidence" value="ECO:0007669"/>
    <property type="project" value="TreeGrafter"/>
</dbReference>
<dbReference type="SMART" id="SM00368">
    <property type="entry name" value="LRR_RI"/>
    <property type="match status" value="6"/>
</dbReference>
<keyword evidence="2" id="KW-0433">Leucine-rich repeat</keyword>
<keyword evidence="3" id="KW-0677">Repeat</keyword>
<evidence type="ECO:0000256" key="1">
    <source>
        <dbReference type="ARBA" id="ARBA00022468"/>
    </source>
</evidence>
<dbReference type="InterPro" id="IPR027038">
    <property type="entry name" value="RanGap"/>
</dbReference>
<dbReference type="GO" id="GO:0031267">
    <property type="term" value="F:small GTPase binding"/>
    <property type="evidence" value="ECO:0007669"/>
    <property type="project" value="TreeGrafter"/>
</dbReference>
<dbReference type="GO" id="GO:0005096">
    <property type="term" value="F:GTPase activator activity"/>
    <property type="evidence" value="ECO:0007669"/>
    <property type="project" value="UniProtKB-KW"/>
</dbReference>
<dbReference type="AlphaFoldDB" id="A0A4T0JKY2"/>
<dbReference type="SUPFAM" id="SSF52047">
    <property type="entry name" value="RNI-like"/>
    <property type="match status" value="1"/>
</dbReference>
<feature type="compositionally biased region" description="Acidic residues" evidence="4">
    <location>
        <begin position="346"/>
        <end position="372"/>
    </location>
</feature>
<dbReference type="GO" id="GO:0005634">
    <property type="term" value="C:nucleus"/>
    <property type="evidence" value="ECO:0007669"/>
    <property type="project" value="TreeGrafter"/>
</dbReference>
<sequence length="411" mass="44570">MATTSEFTSKSFSVANKNLKLNSKDDIDPILKDLNKQLDVEDVHFSGNTIGVEAALALSETLKKLKSLRIADLSDIFTGRLITEIPQALKSICDSLLDCPALEEVNLSDNAFGGRSAEPMVNLLSSHPSLQVLKLNNNGLGIEGGKIVSGALKTLASHPQGSKLRVVICGRNRLENGSSDSWAEAYSLHQNTLQVVKMPQNGIRPEGITAILTGLTSCAGLKELDLQDNTMTKNGSIAFSNAIKSWSGLEVINISDCLTGGRGGIEIARTLAAGVLKELKTLRLQFNEWDERALTPLSKYVSDYGHKLTTLEINGNRADPDEDVIESIREALSKHDHGDALDELDEMEEYEEDDLEEESEGEDSDVEEADDAVDGKVKDDKKAADNTTATSTQKENDLDDLTDQLAGTKIK</sequence>
<name>A0A4T0JKY2_WALIC</name>
<dbReference type="Proteomes" id="UP000306954">
    <property type="component" value="Unassembled WGS sequence"/>
</dbReference>